<evidence type="ECO:0008006" key="6">
    <source>
        <dbReference type="Google" id="ProtNLM"/>
    </source>
</evidence>
<name>A0A5J9UUM5_9POAL</name>
<dbReference type="GO" id="GO:0009451">
    <property type="term" value="P:RNA modification"/>
    <property type="evidence" value="ECO:0007669"/>
    <property type="project" value="InterPro"/>
</dbReference>
<dbReference type="PANTHER" id="PTHR47926:SF452">
    <property type="entry name" value="PENTATRICOPEPTIDE REPEAT-CONTAINING PROTEIN"/>
    <property type="match status" value="1"/>
</dbReference>
<dbReference type="AlphaFoldDB" id="A0A5J9UUM5"/>
<dbReference type="Gene3D" id="1.25.40.10">
    <property type="entry name" value="Tetratricopeptide repeat domain"/>
    <property type="match status" value="3"/>
</dbReference>
<dbReference type="Proteomes" id="UP000324897">
    <property type="component" value="Chromosome 1"/>
</dbReference>
<dbReference type="GO" id="GO:0099402">
    <property type="term" value="P:plant organ development"/>
    <property type="evidence" value="ECO:0007669"/>
    <property type="project" value="UniProtKB-ARBA"/>
</dbReference>
<gene>
    <name evidence="4" type="ORF">EJB05_19080</name>
</gene>
<dbReference type="Gramene" id="TVU27589">
    <property type="protein sequence ID" value="TVU27589"/>
    <property type="gene ID" value="EJB05_19080"/>
</dbReference>
<sequence>MPPRDHVSWTSVIGASPPAQAVALFRQMLLAAVRVDGVVLVVLLRASAALRDVHLGSSLHATAARRGLLAEDVFVANSLVHMYSECLRLRSARKVFDSIAQKNIVSWNTMLTGLLHADRCAEALHLLQQHRHLLLHVADATTLAVLLQLCKKLALPLLCRSLHAYALRKLLLMASHGTPLLNALLDAYAKCGLLGHALALFRRMPLRDRNVVTWSTVIAACAGSGRPRDAVACFAAMREAGQRPNAITMLSLLEACAGRAMSRCAHGVALRCGLASDQEVGNALVDTYGKCGNLAGARRVFDAMPVRDVVSWNSMIGALGMNGRASDALALVGQMHSGGTVKPNGVTLLAVLSACAHGGLVQEGVACLESTASTTSTWGMELDEENLSCVVDMLARAGHVEAAAKIAAGAAAWSAGHVEAAAKIAAGAAAWSAVLSGCRARRNVHDLGREAARRVLELEPGNSAGYLLATGVVDDDGDVVAMWRTMRDRGVKVTGGYSMVHVAVGRHEEEHRFASWDARHPQRVQVYAMLHLLHRHMTPPPDHDL</sequence>
<proteinExistence type="predicted"/>
<dbReference type="FunFam" id="1.25.40.10:FF:000158">
    <property type="entry name" value="pentatricopeptide repeat-containing protein At2g33680"/>
    <property type="match status" value="1"/>
</dbReference>
<dbReference type="GO" id="GO:0003723">
    <property type="term" value="F:RNA binding"/>
    <property type="evidence" value="ECO:0007669"/>
    <property type="project" value="InterPro"/>
</dbReference>
<feature type="non-terminal residue" evidence="4">
    <location>
        <position position="1"/>
    </location>
</feature>
<dbReference type="InterPro" id="IPR011990">
    <property type="entry name" value="TPR-like_helical_dom_sf"/>
</dbReference>
<dbReference type="PANTHER" id="PTHR47926">
    <property type="entry name" value="PENTATRICOPEPTIDE REPEAT-CONTAINING PROTEIN"/>
    <property type="match status" value="1"/>
</dbReference>
<protein>
    <recommendedName>
        <fullName evidence="6">Pentatricopeptide repeat-containing protein</fullName>
    </recommendedName>
</protein>
<dbReference type="NCBIfam" id="TIGR00756">
    <property type="entry name" value="PPR"/>
    <property type="match status" value="3"/>
</dbReference>
<reference evidence="4 5" key="1">
    <citation type="journal article" date="2019" name="Sci. Rep.">
        <title>A high-quality genome of Eragrostis curvula grass provides insights into Poaceae evolution and supports new strategies to enhance forage quality.</title>
        <authorList>
            <person name="Carballo J."/>
            <person name="Santos B.A.C.M."/>
            <person name="Zappacosta D."/>
            <person name="Garbus I."/>
            <person name="Selva J.P."/>
            <person name="Gallo C.A."/>
            <person name="Diaz A."/>
            <person name="Albertini E."/>
            <person name="Caccamo M."/>
            <person name="Echenique V."/>
        </authorList>
    </citation>
    <scope>NUCLEOTIDE SEQUENCE [LARGE SCALE GENOMIC DNA]</scope>
    <source>
        <strain evidence="5">cv. Victoria</strain>
        <tissue evidence="4">Leaf</tissue>
    </source>
</reference>
<keyword evidence="5" id="KW-1185">Reference proteome</keyword>
<evidence type="ECO:0000256" key="1">
    <source>
        <dbReference type="ARBA" id="ARBA00022737"/>
    </source>
</evidence>
<evidence type="ECO:0000256" key="2">
    <source>
        <dbReference type="ARBA" id="ARBA00022946"/>
    </source>
</evidence>
<comment type="caution">
    <text evidence="4">The sequence shown here is derived from an EMBL/GenBank/DDBJ whole genome shotgun (WGS) entry which is preliminary data.</text>
</comment>
<evidence type="ECO:0000256" key="3">
    <source>
        <dbReference type="PROSITE-ProRule" id="PRU00708"/>
    </source>
</evidence>
<feature type="repeat" description="PPR" evidence="3">
    <location>
        <begin position="210"/>
        <end position="244"/>
    </location>
</feature>
<evidence type="ECO:0000313" key="4">
    <source>
        <dbReference type="EMBL" id="TVU27589.1"/>
    </source>
</evidence>
<keyword evidence="2" id="KW-0809">Transit peptide</keyword>
<dbReference type="OrthoDB" id="185373at2759"/>
<evidence type="ECO:0000313" key="5">
    <source>
        <dbReference type="Proteomes" id="UP000324897"/>
    </source>
</evidence>
<dbReference type="Pfam" id="PF01535">
    <property type="entry name" value="PPR"/>
    <property type="match status" value="4"/>
</dbReference>
<dbReference type="EMBL" id="RWGY01000011">
    <property type="protein sequence ID" value="TVU27589.1"/>
    <property type="molecule type" value="Genomic_DNA"/>
</dbReference>
<dbReference type="InterPro" id="IPR046960">
    <property type="entry name" value="PPR_At4g14850-like_plant"/>
</dbReference>
<organism evidence="4 5">
    <name type="scientific">Eragrostis curvula</name>
    <name type="common">weeping love grass</name>
    <dbReference type="NCBI Taxonomy" id="38414"/>
    <lineage>
        <taxon>Eukaryota</taxon>
        <taxon>Viridiplantae</taxon>
        <taxon>Streptophyta</taxon>
        <taxon>Embryophyta</taxon>
        <taxon>Tracheophyta</taxon>
        <taxon>Spermatophyta</taxon>
        <taxon>Magnoliopsida</taxon>
        <taxon>Liliopsida</taxon>
        <taxon>Poales</taxon>
        <taxon>Poaceae</taxon>
        <taxon>PACMAD clade</taxon>
        <taxon>Chloridoideae</taxon>
        <taxon>Eragrostideae</taxon>
        <taxon>Eragrostidinae</taxon>
        <taxon>Eragrostis</taxon>
    </lineage>
</organism>
<dbReference type="PROSITE" id="PS51375">
    <property type="entry name" value="PPR"/>
    <property type="match status" value="2"/>
</dbReference>
<accession>A0A5J9UUM5</accession>
<keyword evidence="1" id="KW-0677">Repeat</keyword>
<feature type="repeat" description="PPR" evidence="3">
    <location>
        <begin position="308"/>
        <end position="342"/>
    </location>
</feature>
<dbReference type="InterPro" id="IPR002885">
    <property type="entry name" value="PPR_rpt"/>
</dbReference>
<dbReference type="Pfam" id="PF13041">
    <property type="entry name" value="PPR_2"/>
    <property type="match status" value="1"/>
</dbReference>